<evidence type="ECO:0000313" key="3">
    <source>
        <dbReference type="Proteomes" id="UP001152795"/>
    </source>
</evidence>
<feature type="non-terminal residue" evidence="2">
    <location>
        <position position="105"/>
    </location>
</feature>
<sequence length="105" mass="12111">IAKLFEKLICEQLNLFLEENKILSSCQSGFRKGHSTTSALLENTDSWLLNMDAGRINGVLFLDLCKAFDTVDHAILIKKLSNYGIQDKALEWFKSYLFNREQYCK</sequence>
<gene>
    <name evidence="2" type="ORF">PACLA_8A059887</name>
</gene>
<dbReference type="InterPro" id="IPR000477">
    <property type="entry name" value="RT_dom"/>
</dbReference>
<feature type="non-terminal residue" evidence="2">
    <location>
        <position position="1"/>
    </location>
</feature>
<dbReference type="Pfam" id="PF00078">
    <property type="entry name" value="RVT_1"/>
    <property type="match status" value="1"/>
</dbReference>
<dbReference type="PANTHER" id="PTHR33332">
    <property type="entry name" value="REVERSE TRANSCRIPTASE DOMAIN-CONTAINING PROTEIN"/>
    <property type="match status" value="1"/>
</dbReference>
<protein>
    <recommendedName>
        <fullName evidence="1">Reverse transcriptase domain-containing protein</fullName>
    </recommendedName>
</protein>
<comment type="caution">
    <text evidence="2">The sequence shown here is derived from an EMBL/GenBank/DDBJ whole genome shotgun (WGS) entry which is preliminary data.</text>
</comment>
<accession>A0A6S7K622</accession>
<proteinExistence type="predicted"/>
<dbReference type="OrthoDB" id="7479519at2759"/>
<dbReference type="Proteomes" id="UP001152795">
    <property type="component" value="Unassembled WGS sequence"/>
</dbReference>
<evidence type="ECO:0000259" key="1">
    <source>
        <dbReference type="Pfam" id="PF00078"/>
    </source>
</evidence>
<evidence type="ECO:0000313" key="2">
    <source>
        <dbReference type="EMBL" id="CAB4040007.1"/>
    </source>
</evidence>
<dbReference type="EMBL" id="CACRXK020026160">
    <property type="protein sequence ID" value="CAB4040007.1"/>
    <property type="molecule type" value="Genomic_DNA"/>
</dbReference>
<name>A0A6S7K622_PARCT</name>
<keyword evidence="3" id="KW-1185">Reference proteome</keyword>
<dbReference type="AlphaFoldDB" id="A0A6S7K622"/>
<organism evidence="2 3">
    <name type="scientific">Paramuricea clavata</name>
    <name type="common">Red gorgonian</name>
    <name type="synonym">Violescent sea-whip</name>
    <dbReference type="NCBI Taxonomy" id="317549"/>
    <lineage>
        <taxon>Eukaryota</taxon>
        <taxon>Metazoa</taxon>
        <taxon>Cnidaria</taxon>
        <taxon>Anthozoa</taxon>
        <taxon>Octocorallia</taxon>
        <taxon>Malacalcyonacea</taxon>
        <taxon>Plexauridae</taxon>
        <taxon>Paramuricea</taxon>
    </lineage>
</organism>
<reference evidence="2" key="1">
    <citation type="submission" date="2020-04" db="EMBL/GenBank/DDBJ databases">
        <authorList>
            <person name="Alioto T."/>
            <person name="Alioto T."/>
            <person name="Gomez Garrido J."/>
        </authorList>
    </citation>
    <scope>NUCLEOTIDE SEQUENCE</scope>
    <source>
        <strain evidence="2">A484AB</strain>
    </source>
</reference>
<feature type="domain" description="Reverse transcriptase" evidence="1">
    <location>
        <begin position="3"/>
        <end position="100"/>
    </location>
</feature>